<evidence type="ECO:0000313" key="6">
    <source>
        <dbReference type="EMBL" id="STQ90103.1"/>
    </source>
</evidence>
<evidence type="ECO:0000313" key="9">
    <source>
        <dbReference type="Proteomes" id="UP000295794"/>
    </source>
</evidence>
<feature type="transmembrane region" description="Helical" evidence="5">
    <location>
        <begin position="61"/>
        <end position="82"/>
    </location>
</feature>
<evidence type="ECO:0000256" key="2">
    <source>
        <dbReference type="ARBA" id="ARBA00022692"/>
    </source>
</evidence>
<keyword evidence="3 5" id="KW-1133">Transmembrane helix</keyword>
<accession>A0A377Q593</accession>
<feature type="transmembrane region" description="Helical" evidence="5">
    <location>
        <begin position="159"/>
        <end position="179"/>
    </location>
</feature>
<name>A0A377Q593_9NEIS</name>
<dbReference type="OrthoDB" id="9068384at2"/>
<evidence type="ECO:0000313" key="7">
    <source>
        <dbReference type="EMBL" id="TCU84637.1"/>
    </source>
</evidence>
<feature type="transmembrane region" description="Helical" evidence="5">
    <location>
        <begin position="214"/>
        <end position="235"/>
    </location>
</feature>
<dbReference type="GO" id="GO:0016020">
    <property type="term" value="C:membrane"/>
    <property type="evidence" value="ECO:0007669"/>
    <property type="project" value="UniProtKB-SubCell"/>
</dbReference>
<sequence length="311" mass="32833">MTTGAMDYAAILKQLSLSIVSESEKFSTVFILNGQEFLAILLFSVIVFNALEIALGGGMDAFVELIVTVIQACVVLSLIMNYQSAVIDSITSIFNGLQLAATGGQSGDAAMESIVNLLTSTSGKLYVQLLDNTKNSLLSWKSLIPGVAAAHMQEGLVGLLYITIASILLMLSAIVVMWYWTLGSLLLGISLAFGPLMIPSIIHERVSFIFDGWFKYTIGAGFLKLVAIVVITITANVLISMQSHLEINITNGDALPIQASMTAVLLALTVLFLCMQIPDIASGLLSGATKGAKGSLPGAGLAKNALKSVKL</sequence>
<proteinExistence type="predicted"/>
<evidence type="ECO:0000313" key="8">
    <source>
        <dbReference type="Proteomes" id="UP000255108"/>
    </source>
</evidence>
<feature type="transmembrane region" description="Helical" evidence="5">
    <location>
        <begin position="255"/>
        <end position="275"/>
    </location>
</feature>
<keyword evidence="2 5" id="KW-0812">Transmembrane</keyword>
<dbReference type="EMBL" id="SMBT01000009">
    <property type="protein sequence ID" value="TCU84637.1"/>
    <property type="molecule type" value="Genomic_DNA"/>
</dbReference>
<dbReference type="RefSeq" id="WP_115226481.1">
    <property type="nucleotide sequence ID" value="NZ_CAWOLO010000009.1"/>
</dbReference>
<dbReference type="EMBL" id="UGHR01000001">
    <property type="protein sequence ID" value="STQ90103.1"/>
    <property type="molecule type" value="Genomic_DNA"/>
</dbReference>
<comment type="subcellular location">
    <subcellularLocation>
        <location evidence="1">Membrane</location>
        <topology evidence="1">Multi-pass membrane protein</topology>
    </subcellularLocation>
</comment>
<dbReference type="AlphaFoldDB" id="A0A377Q593"/>
<keyword evidence="9" id="KW-1185">Reference proteome</keyword>
<feature type="transmembrane region" description="Helical" evidence="5">
    <location>
        <begin position="37"/>
        <end position="55"/>
    </location>
</feature>
<evidence type="ECO:0000256" key="3">
    <source>
        <dbReference type="ARBA" id="ARBA00022989"/>
    </source>
</evidence>
<dbReference type="Proteomes" id="UP000295794">
    <property type="component" value="Unassembled WGS sequence"/>
</dbReference>
<dbReference type="Proteomes" id="UP000255108">
    <property type="component" value="Unassembled WGS sequence"/>
</dbReference>
<evidence type="ECO:0000256" key="4">
    <source>
        <dbReference type="ARBA" id="ARBA00023136"/>
    </source>
</evidence>
<dbReference type="Pfam" id="PF04610">
    <property type="entry name" value="TrbL"/>
    <property type="match status" value="1"/>
</dbReference>
<evidence type="ECO:0000256" key="1">
    <source>
        <dbReference type="ARBA" id="ARBA00004141"/>
    </source>
</evidence>
<evidence type="ECO:0000256" key="5">
    <source>
        <dbReference type="SAM" id="Phobius"/>
    </source>
</evidence>
<reference evidence="7 9" key="2">
    <citation type="submission" date="2019-03" db="EMBL/GenBank/DDBJ databases">
        <title>Genomic Encyclopedia of Type Strains, Phase IV (KMG-IV): sequencing the most valuable type-strain genomes for metagenomic binning, comparative biology and taxonomic classification.</title>
        <authorList>
            <person name="Goeker M."/>
        </authorList>
    </citation>
    <scope>NUCLEOTIDE SEQUENCE [LARGE SCALE GENOMIC DNA]</scope>
    <source>
        <strain evidence="7 9">DSM 3764</strain>
    </source>
</reference>
<keyword evidence="4 5" id="KW-0472">Membrane</keyword>
<dbReference type="GO" id="GO:0030255">
    <property type="term" value="P:protein secretion by the type IV secretion system"/>
    <property type="evidence" value="ECO:0007669"/>
    <property type="project" value="InterPro"/>
</dbReference>
<organism evidence="6 8">
    <name type="scientific">Iodobacter fluviatilis</name>
    <dbReference type="NCBI Taxonomy" id="537"/>
    <lineage>
        <taxon>Bacteria</taxon>
        <taxon>Pseudomonadati</taxon>
        <taxon>Pseudomonadota</taxon>
        <taxon>Betaproteobacteria</taxon>
        <taxon>Neisseriales</taxon>
        <taxon>Chitinibacteraceae</taxon>
        <taxon>Iodobacter</taxon>
    </lineage>
</organism>
<reference evidence="6 8" key="1">
    <citation type="submission" date="2018-06" db="EMBL/GenBank/DDBJ databases">
        <authorList>
            <consortium name="Pathogen Informatics"/>
            <person name="Doyle S."/>
        </authorList>
    </citation>
    <scope>NUCLEOTIDE SEQUENCE [LARGE SCALE GENOMIC DNA]</scope>
    <source>
        <strain evidence="6 8">NCTC11159</strain>
    </source>
</reference>
<feature type="transmembrane region" description="Helical" evidence="5">
    <location>
        <begin position="185"/>
        <end position="202"/>
    </location>
</feature>
<dbReference type="InterPro" id="IPR007688">
    <property type="entry name" value="Conjugal_tfr_TrbL/VirB6"/>
</dbReference>
<gene>
    <name evidence="7" type="ORF">EV682_109162</name>
    <name evidence="6" type="ORF">NCTC11159_01161</name>
</gene>
<protein>
    <submittedName>
        <fullName evidence="7">TrbL/VirB6 plasmid conjugal transfer protein</fullName>
    </submittedName>
    <submittedName>
        <fullName evidence="6">Type IV secretory pathway, TrbL components</fullName>
    </submittedName>
</protein>